<comment type="subcellular location">
    <subcellularLocation>
        <location evidence="1">Endoplasmic reticulum membrane</location>
        <topology evidence="1">Single-pass membrane protein</topology>
    </subcellularLocation>
</comment>
<dbReference type="AlphaFoldDB" id="A0A0K2VGL8"/>
<dbReference type="GeneID" id="121115288"/>
<feature type="repeat" description="WD" evidence="11">
    <location>
        <begin position="172"/>
        <end position="203"/>
    </location>
</feature>
<protein>
    <submittedName>
        <fullName evidence="14">Prolactin regulatory elementbinding proteinlike [Megachile rotundata]</fullName>
    </submittedName>
</protein>
<keyword evidence="2" id="KW-0813">Transport</keyword>
<dbReference type="PANTHER" id="PTHR23284">
    <property type="entry name" value="PROLACTIN REGULATORY ELEMENT BINDING PROTEIN"/>
    <property type="match status" value="1"/>
</dbReference>
<proteinExistence type="predicted"/>
<dbReference type="GO" id="GO:0005789">
    <property type="term" value="C:endoplasmic reticulum membrane"/>
    <property type="evidence" value="ECO:0007669"/>
    <property type="project" value="UniProtKB-SubCell"/>
</dbReference>
<feature type="region of interest" description="Disordered" evidence="12">
    <location>
        <begin position="110"/>
        <end position="138"/>
    </location>
</feature>
<reference evidence="14" key="1">
    <citation type="submission" date="2014-05" db="EMBL/GenBank/DDBJ databases">
        <authorList>
            <person name="Chronopoulou M."/>
        </authorList>
    </citation>
    <scope>NUCLEOTIDE SEQUENCE</scope>
    <source>
        <tissue evidence="14">Whole organism</tissue>
    </source>
</reference>
<keyword evidence="10 13" id="KW-0472">Membrane</keyword>
<keyword evidence="7" id="KW-0931">ER-Golgi transport</keyword>
<keyword evidence="8" id="KW-0653">Protein transport</keyword>
<evidence type="ECO:0000256" key="9">
    <source>
        <dbReference type="ARBA" id="ARBA00022989"/>
    </source>
</evidence>
<dbReference type="InterPro" id="IPR045260">
    <property type="entry name" value="Sec12-like"/>
</dbReference>
<dbReference type="GO" id="GO:0015031">
    <property type="term" value="P:protein transport"/>
    <property type="evidence" value="ECO:0007669"/>
    <property type="project" value="UniProtKB-KW"/>
</dbReference>
<keyword evidence="3 11" id="KW-0853">WD repeat</keyword>
<dbReference type="Gene3D" id="2.130.10.10">
    <property type="entry name" value="YVTN repeat-like/Quinoprotein amine dehydrogenase"/>
    <property type="match status" value="1"/>
</dbReference>
<dbReference type="InterPro" id="IPR036322">
    <property type="entry name" value="WD40_repeat_dom_sf"/>
</dbReference>
<evidence type="ECO:0000256" key="6">
    <source>
        <dbReference type="ARBA" id="ARBA00022824"/>
    </source>
</evidence>
<dbReference type="GO" id="GO:0005085">
    <property type="term" value="F:guanyl-nucleotide exchange factor activity"/>
    <property type="evidence" value="ECO:0007669"/>
    <property type="project" value="InterPro"/>
</dbReference>
<keyword evidence="9 13" id="KW-1133">Transmembrane helix</keyword>
<feature type="repeat" description="WD" evidence="11">
    <location>
        <begin position="204"/>
        <end position="245"/>
    </location>
</feature>
<evidence type="ECO:0000256" key="2">
    <source>
        <dbReference type="ARBA" id="ARBA00022448"/>
    </source>
</evidence>
<evidence type="ECO:0000256" key="13">
    <source>
        <dbReference type="SAM" id="Phobius"/>
    </source>
</evidence>
<evidence type="ECO:0000256" key="3">
    <source>
        <dbReference type="ARBA" id="ARBA00022574"/>
    </source>
</evidence>
<dbReference type="OrthoDB" id="2013972at2759"/>
<evidence type="ECO:0000256" key="8">
    <source>
        <dbReference type="ARBA" id="ARBA00022927"/>
    </source>
</evidence>
<evidence type="ECO:0000256" key="5">
    <source>
        <dbReference type="ARBA" id="ARBA00022737"/>
    </source>
</evidence>
<dbReference type="EMBL" id="HACA01032149">
    <property type="protein sequence ID" value="CDW49510.1"/>
    <property type="molecule type" value="Transcribed_RNA"/>
</dbReference>
<evidence type="ECO:0000256" key="7">
    <source>
        <dbReference type="ARBA" id="ARBA00022892"/>
    </source>
</evidence>
<name>A0A0K2VGL8_LEPSM</name>
<dbReference type="PROSITE" id="PS50294">
    <property type="entry name" value="WD_REPEATS_REGION"/>
    <property type="match status" value="1"/>
</dbReference>
<evidence type="ECO:0000256" key="10">
    <source>
        <dbReference type="ARBA" id="ARBA00023136"/>
    </source>
</evidence>
<keyword evidence="4 13" id="KW-0812">Transmembrane</keyword>
<sequence>MIVDKVPELLCHVDFPVYLCHMVSPRHLLLGGGGGPAKTGVKNGFEILEISHDGQKCIADSICRFDTETFAIMNATASAFDPVAQKTLIAVGKNGHSQIYELLLSSNHSKANAESEEGEEDNNGGSLRKRSTANGGIPRQKKEEFLPLTFKVVPLQSFQTDFSLPEPYQKVVKFSPDMKCIATGGDDGILRLWNLSSYSKIHEIKAHDKEIDDIDFSPDSLKVVTVSKDQRALVWDVKKGKKHAEMSWKSPNKKVKYAYKRIRFAKIEGDVKKCKLFSIVNPIGTSKAPSFLQRWEPKTFLLESSVPNSGSLSALAVSDNGHFVATGTMIGGTVDIYTAFNLRILKRILNTHTTFITGLEFLPTTDESAPSRGFSDASLVSISVDHRICIHHIPRLRYISMFWASIIIVFFLSGVFILCSYLGF</sequence>
<evidence type="ECO:0000256" key="1">
    <source>
        <dbReference type="ARBA" id="ARBA00004389"/>
    </source>
</evidence>
<dbReference type="InterPro" id="IPR001680">
    <property type="entry name" value="WD40_rpt"/>
</dbReference>
<dbReference type="KEGG" id="lsm:121115288"/>
<dbReference type="RefSeq" id="XP_040565438.1">
    <property type="nucleotide sequence ID" value="XM_040709504.2"/>
</dbReference>
<dbReference type="InterPro" id="IPR015943">
    <property type="entry name" value="WD40/YVTN_repeat-like_dom_sf"/>
</dbReference>
<evidence type="ECO:0000313" key="14">
    <source>
        <dbReference type="EMBL" id="CDW49510.1"/>
    </source>
</evidence>
<dbReference type="SMART" id="SM00320">
    <property type="entry name" value="WD40"/>
    <property type="match status" value="4"/>
</dbReference>
<evidence type="ECO:0000256" key="4">
    <source>
        <dbReference type="ARBA" id="ARBA00022692"/>
    </source>
</evidence>
<organism evidence="14">
    <name type="scientific">Lepeophtheirus salmonis</name>
    <name type="common">Salmon louse</name>
    <name type="synonym">Caligus salmonis</name>
    <dbReference type="NCBI Taxonomy" id="72036"/>
    <lineage>
        <taxon>Eukaryota</taxon>
        <taxon>Metazoa</taxon>
        <taxon>Ecdysozoa</taxon>
        <taxon>Arthropoda</taxon>
        <taxon>Crustacea</taxon>
        <taxon>Multicrustacea</taxon>
        <taxon>Hexanauplia</taxon>
        <taxon>Copepoda</taxon>
        <taxon>Siphonostomatoida</taxon>
        <taxon>Caligidae</taxon>
        <taxon>Lepeophtheirus</taxon>
    </lineage>
</organism>
<dbReference type="GO" id="GO:0006888">
    <property type="term" value="P:endoplasmic reticulum to Golgi vesicle-mediated transport"/>
    <property type="evidence" value="ECO:0007669"/>
    <property type="project" value="TreeGrafter"/>
</dbReference>
<keyword evidence="5" id="KW-0677">Repeat</keyword>
<dbReference type="PANTHER" id="PTHR23284:SF0">
    <property type="entry name" value="PROLACTIN REGULATORY ELEMENT-BINDING PROTEIN"/>
    <property type="match status" value="1"/>
</dbReference>
<evidence type="ECO:0000256" key="11">
    <source>
        <dbReference type="PROSITE-ProRule" id="PRU00221"/>
    </source>
</evidence>
<keyword evidence="6" id="KW-0256">Endoplasmic reticulum</keyword>
<dbReference type="PROSITE" id="PS50082">
    <property type="entry name" value="WD_REPEATS_2"/>
    <property type="match status" value="2"/>
</dbReference>
<accession>A0A0K2VGL8</accession>
<dbReference type="GO" id="GO:0003400">
    <property type="term" value="P:regulation of COPII vesicle coating"/>
    <property type="evidence" value="ECO:0007669"/>
    <property type="project" value="TreeGrafter"/>
</dbReference>
<dbReference type="SUPFAM" id="SSF50978">
    <property type="entry name" value="WD40 repeat-like"/>
    <property type="match status" value="1"/>
</dbReference>
<evidence type="ECO:0000256" key="12">
    <source>
        <dbReference type="SAM" id="MobiDB-lite"/>
    </source>
</evidence>
<dbReference type="InterPro" id="IPR019775">
    <property type="entry name" value="WD40_repeat_CS"/>
</dbReference>
<dbReference type="Pfam" id="PF00400">
    <property type="entry name" value="WD40"/>
    <property type="match status" value="2"/>
</dbReference>
<dbReference type="PROSITE" id="PS00678">
    <property type="entry name" value="WD_REPEATS_1"/>
    <property type="match status" value="2"/>
</dbReference>
<feature type="transmembrane region" description="Helical" evidence="13">
    <location>
        <begin position="401"/>
        <end position="423"/>
    </location>
</feature>